<accession>A0AA41YBZ2</accession>
<evidence type="ECO:0000313" key="1">
    <source>
        <dbReference type="EMBL" id="MCW0482037.1"/>
    </source>
</evidence>
<proteinExistence type="predicted"/>
<gene>
    <name evidence="1" type="ORF">N2K84_04785</name>
</gene>
<sequence length="593" mass="66936">MNRSQFIKLGTIGTISTLLPGYAWAQNGNQSDETDQDLLDQLLEANDSEVELILSRKSIPIEAKLPVTRTLARNLAVMSASYTNEQSAYYQAAEVLAYLKAIVSKLLAAQHPNGTVDAGGNRQSPPDTAFLLEYLCPVILLLRKATMVPLLPILEQTEAFVKKAGEALLTGGVHTPNHRWVIAAALARLYYLYGDKRYLNRADQWLADSIYIDADGQFPERSRIYSRVETSALLTIAHYLNRPGLLEIVRKNLVSTYYLMEESGELVTLDSRRQDQYMNISMSIFYLAYRYLAIYQNDTSLAAIARQIEQFTDFDRQVLSNSLIHFNEFDLLCQQLPAPEKLSENYTRLFPLTGMARLKRGSTTATINASNDFPVVIASGRATNPTFFTLRKGEAILEYARLSTSFFNTGYVRGNGLEADGNQFRIRERKEAVYYQPMPAELLHPDGDYPLTESLDGRYWSKMDFENRPVSNLQTLESTINVRENEGEFELDIQIDGEPGTEVTLELCFRDNGQLQQVLKSENDSEFYLETGEYATFTSGTDTIRVGPGLFQHNRTDLIDGEMYSTHRGTAKGKGLHLYFTGFTPFQHTLSLK</sequence>
<evidence type="ECO:0000313" key="2">
    <source>
        <dbReference type="Proteomes" id="UP001163821"/>
    </source>
</evidence>
<dbReference type="EMBL" id="JAPAAF010000004">
    <property type="protein sequence ID" value="MCW0482037.1"/>
    <property type="molecule type" value="Genomic_DNA"/>
</dbReference>
<organism evidence="1 2">
    <name type="scientific">Gaoshiqia sediminis</name>
    <dbReference type="NCBI Taxonomy" id="2986998"/>
    <lineage>
        <taxon>Bacteria</taxon>
        <taxon>Pseudomonadati</taxon>
        <taxon>Bacteroidota</taxon>
        <taxon>Bacteroidia</taxon>
        <taxon>Marinilabiliales</taxon>
        <taxon>Prolixibacteraceae</taxon>
        <taxon>Gaoshiqia</taxon>
    </lineage>
</organism>
<name>A0AA41YBZ2_9BACT</name>
<keyword evidence="2" id="KW-1185">Reference proteome</keyword>
<dbReference type="RefSeq" id="WP_282590642.1">
    <property type="nucleotide sequence ID" value="NZ_JAPAAF010000004.1"/>
</dbReference>
<dbReference type="AlphaFoldDB" id="A0AA41YBZ2"/>
<evidence type="ECO:0008006" key="3">
    <source>
        <dbReference type="Google" id="ProtNLM"/>
    </source>
</evidence>
<reference evidence="1" key="1">
    <citation type="submission" date="2022-10" db="EMBL/GenBank/DDBJ databases">
        <title>Gaoshiqiia sediminis gen. nov., sp. nov., isolated from coastal sediment.</title>
        <authorList>
            <person name="Yu W.X."/>
            <person name="Mu D.S."/>
            <person name="Du J.Z."/>
            <person name="Liang Y.Q."/>
        </authorList>
    </citation>
    <scope>NUCLEOTIDE SEQUENCE</scope>
    <source>
        <strain evidence="1">A06</strain>
    </source>
</reference>
<dbReference type="InterPro" id="IPR008929">
    <property type="entry name" value="Chondroitin_lyas"/>
</dbReference>
<dbReference type="Gene3D" id="1.50.10.100">
    <property type="entry name" value="Chondroitin AC/alginate lyase"/>
    <property type="match status" value="1"/>
</dbReference>
<comment type="caution">
    <text evidence="1">The sequence shown here is derived from an EMBL/GenBank/DDBJ whole genome shotgun (WGS) entry which is preliminary data.</text>
</comment>
<dbReference type="SUPFAM" id="SSF48230">
    <property type="entry name" value="Chondroitin AC/alginate lyase"/>
    <property type="match status" value="1"/>
</dbReference>
<dbReference type="Proteomes" id="UP001163821">
    <property type="component" value="Unassembled WGS sequence"/>
</dbReference>
<protein>
    <recommendedName>
        <fullName evidence="3">Heparinase II/III-like protein</fullName>
    </recommendedName>
</protein>